<dbReference type="RefSeq" id="WP_188691747.1">
    <property type="nucleotide sequence ID" value="NZ_BMLY01000002.1"/>
</dbReference>
<feature type="chain" id="PRO_5046456587" evidence="1">
    <location>
        <begin position="20"/>
        <end position="207"/>
    </location>
</feature>
<evidence type="ECO:0000313" key="3">
    <source>
        <dbReference type="Proteomes" id="UP000621859"/>
    </source>
</evidence>
<keyword evidence="3" id="KW-1185">Reference proteome</keyword>
<dbReference type="Proteomes" id="UP000621859">
    <property type="component" value="Unassembled WGS sequence"/>
</dbReference>
<comment type="caution">
    <text evidence="2">The sequence shown here is derived from an EMBL/GenBank/DDBJ whole genome shotgun (WGS) entry which is preliminary data.</text>
</comment>
<name>A0ABQ2PKK5_9NEIS</name>
<sequence>MKYLLILITLALPSAFVCAKGKPVLGPVVHEVRFDACHYRVTDTFNGWIDLNTEGSTHTFSYIANLNPKAKRPFETSIQFYCDSNKGMDKAFFDMGMQRTTGKWALKDGDDKPLAEEHAVFYTLQSTGWNGGGYGLDQTWGEPKDRTRSFAFCLTNGPQTLCGYSEVVGYAKRPHEWVIPQVIKLLQSIEFIDVPVTDKASATAAAP</sequence>
<protein>
    <submittedName>
        <fullName evidence="2">Uncharacterized protein</fullName>
    </submittedName>
</protein>
<keyword evidence="1" id="KW-0732">Signal</keyword>
<proteinExistence type="predicted"/>
<evidence type="ECO:0000256" key="1">
    <source>
        <dbReference type="SAM" id="SignalP"/>
    </source>
</evidence>
<dbReference type="EMBL" id="BMLY01000002">
    <property type="protein sequence ID" value="GGP25861.1"/>
    <property type="molecule type" value="Genomic_DNA"/>
</dbReference>
<evidence type="ECO:0000313" key="2">
    <source>
        <dbReference type="EMBL" id="GGP25861.1"/>
    </source>
</evidence>
<organism evidence="2 3">
    <name type="scientific">Silvimonas amylolytica</name>
    <dbReference type="NCBI Taxonomy" id="449663"/>
    <lineage>
        <taxon>Bacteria</taxon>
        <taxon>Pseudomonadati</taxon>
        <taxon>Pseudomonadota</taxon>
        <taxon>Betaproteobacteria</taxon>
        <taxon>Neisseriales</taxon>
        <taxon>Chitinibacteraceae</taxon>
        <taxon>Silvimonas</taxon>
    </lineage>
</organism>
<feature type="signal peptide" evidence="1">
    <location>
        <begin position="1"/>
        <end position="19"/>
    </location>
</feature>
<accession>A0ABQ2PKK5</accession>
<gene>
    <name evidence="2" type="ORF">GCM10010971_16800</name>
</gene>
<reference evidence="3" key="1">
    <citation type="journal article" date="2019" name="Int. J. Syst. Evol. Microbiol.">
        <title>The Global Catalogue of Microorganisms (GCM) 10K type strain sequencing project: providing services to taxonomists for standard genome sequencing and annotation.</title>
        <authorList>
            <consortium name="The Broad Institute Genomics Platform"/>
            <consortium name="The Broad Institute Genome Sequencing Center for Infectious Disease"/>
            <person name="Wu L."/>
            <person name="Ma J."/>
        </authorList>
    </citation>
    <scope>NUCLEOTIDE SEQUENCE [LARGE SCALE GENOMIC DNA]</scope>
    <source>
        <strain evidence="3">CGMCC 1.8860</strain>
    </source>
</reference>